<evidence type="ECO:0000313" key="10">
    <source>
        <dbReference type="EMBL" id="ESN96466.1"/>
    </source>
</evidence>
<evidence type="ECO:0000313" key="11">
    <source>
        <dbReference type="EnsemblMetazoa" id="HelroP67684"/>
    </source>
</evidence>
<evidence type="ECO:0000256" key="6">
    <source>
        <dbReference type="ARBA" id="ARBA00022989"/>
    </source>
</evidence>
<dbReference type="Pfam" id="PF13639">
    <property type="entry name" value="zf-RING_2"/>
    <property type="match status" value="1"/>
</dbReference>
<keyword evidence="6" id="KW-1133">Transmembrane helix</keyword>
<dbReference type="PROSITE" id="PS50089">
    <property type="entry name" value="ZF_RING_2"/>
    <property type="match status" value="1"/>
</dbReference>
<dbReference type="KEGG" id="hro:HELRODRAFT_67684"/>
<keyword evidence="4 8" id="KW-0863">Zinc-finger</keyword>
<dbReference type="InParanoid" id="T1FZ39"/>
<dbReference type="GO" id="GO:0061630">
    <property type="term" value="F:ubiquitin protein ligase activity"/>
    <property type="evidence" value="ECO:0000318"/>
    <property type="project" value="GO_Central"/>
</dbReference>
<keyword evidence="2" id="KW-0812">Transmembrane</keyword>
<dbReference type="CTD" id="20214087"/>
<dbReference type="EMBL" id="KB097495">
    <property type="protein sequence ID" value="ESN96466.1"/>
    <property type="molecule type" value="Genomic_DNA"/>
</dbReference>
<reference evidence="10 12" key="2">
    <citation type="journal article" date="2013" name="Nature">
        <title>Insights into bilaterian evolution from three spiralian genomes.</title>
        <authorList>
            <person name="Simakov O."/>
            <person name="Marletaz F."/>
            <person name="Cho S.J."/>
            <person name="Edsinger-Gonzales E."/>
            <person name="Havlak P."/>
            <person name="Hellsten U."/>
            <person name="Kuo D.H."/>
            <person name="Larsson T."/>
            <person name="Lv J."/>
            <person name="Arendt D."/>
            <person name="Savage R."/>
            <person name="Osoegawa K."/>
            <person name="de Jong P."/>
            <person name="Grimwood J."/>
            <person name="Chapman J.A."/>
            <person name="Shapiro H."/>
            <person name="Aerts A."/>
            <person name="Otillar R.P."/>
            <person name="Terry A.Y."/>
            <person name="Boore J.L."/>
            <person name="Grigoriev I.V."/>
            <person name="Lindberg D.R."/>
            <person name="Seaver E.C."/>
            <person name="Weisblat D.A."/>
            <person name="Putnam N.H."/>
            <person name="Rokhsar D.S."/>
        </authorList>
    </citation>
    <scope>NUCLEOTIDE SEQUENCE</scope>
</reference>
<organism evidence="11 12">
    <name type="scientific">Helobdella robusta</name>
    <name type="common">Californian leech</name>
    <dbReference type="NCBI Taxonomy" id="6412"/>
    <lineage>
        <taxon>Eukaryota</taxon>
        <taxon>Metazoa</taxon>
        <taxon>Spiralia</taxon>
        <taxon>Lophotrochozoa</taxon>
        <taxon>Annelida</taxon>
        <taxon>Clitellata</taxon>
        <taxon>Hirudinea</taxon>
        <taxon>Rhynchobdellida</taxon>
        <taxon>Glossiphoniidae</taxon>
        <taxon>Helobdella</taxon>
    </lineage>
</organism>
<accession>T1FZ39</accession>
<sequence>MRDAQRRFYSIEQEPTTVNDVIEKEHFIASITHTDFFQSALQDNDKLTLPFYEEKFIDKLCPICMEEFCDGSFVRELKCRHAFHHSCIREWFEMNCSCPVCRVNVPAEMNAIYKFNVERGEEGSKEIVRAHITTKAAGWKAEKY</sequence>
<name>T1FZ39_HELRO</name>
<evidence type="ECO:0000313" key="12">
    <source>
        <dbReference type="Proteomes" id="UP000015101"/>
    </source>
</evidence>
<dbReference type="GO" id="GO:0016567">
    <property type="term" value="P:protein ubiquitination"/>
    <property type="evidence" value="ECO:0000318"/>
    <property type="project" value="GO_Central"/>
</dbReference>
<keyword evidence="5" id="KW-0862">Zinc</keyword>
<dbReference type="Proteomes" id="UP000015101">
    <property type="component" value="Unassembled WGS sequence"/>
</dbReference>
<protein>
    <recommendedName>
        <fullName evidence="9">RING-type domain-containing protein</fullName>
    </recommendedName>
</protein>
<keyword evidence="12" id="KW-1185">Reference proteome</keyword>
<dbReference type="SUPFAM" id="SSF57850">
    <property type="entry name" value="RING/U-box"/>
    <property type="match status" value="1"/>
</dbReference>
<dbReference type="GeneID" id="20214087"/>
<dbReference type="GO" id="GO:0016020">
    <property type="term" value="C:membrane"/>
    <property type="evidence" value="ECO:0007669"/>
    <property type="project" value="UniProtKB-SubCell"/>
</dbReference>
<dbReference type="OrthoDB" id="8062037at2759"/>
<dbReference type="EnsemblMetazoa" id="HelroT67684">
    <property type="protein sequence ID" value="HelroP67684"/>
    <property type="gene ID" value="HelroG67684"/>
</dbReference>
<evidence type="ECO:0000259" key="9">
    <source>
        <dbReference type="PROSITE" id="PS50089"/>
    </source>
</evidence>
<dbReference type="FunFam" id="3.30.40.10:FF:001451">
    <property type="entry name" value="Uncharacterized protein"/>
    <property type="match status" value="1"/>
</dbReference>
<comment type="subcellular location">
    <subcellularLocation>
        <location evidence="1">Membrane</location>
    </subcellularLocation>
</comment>
<dbReference type="GO" id="GO:0008270">
    <property type="term" value="F:zinc ion binding"/>
    <property type="evidence" value="ECO:0007669"/>
    <property type="project" value="UniProtKB-KW"/>
</dbReference>
<keyword evidence="7" id="KW-0472">Membrane</keyword>
<dbReference type="STRING" id="6412.T1FZ39"/>
<evidence type="ECO:0000256" key="4">
    <source>
        <dbReference type="ARBA" id="ARBA00022771"/>
    </source>
</evidence>
<evidence type="ECO:0000256" key="7">
    <source>
        <dbReference type="ARBA" id="ARBA00023136"/>
    </source>
</evidence>
<dbReference type="EMBL" id="AMQM01001393">
    <property type="status" value="NOT_ANNOTATED_CDS"/>
    <property type="molecule type" value="Genomic_DNA"/>
</dbReference>
<feature type="domain" description="RING-type" evidence="9">
    <location>
        <begin position="61"/>
        <end position="102"/>
    </location>
</feature>
<evidence type="ECO:0000256" key="3">
    <source>
        <dbReference type="ARBA" id="ARBA00022723"/>
    </source>
</evidence>
<dbReference type="AlphaFoldDB" id="T1FZ39"/>
<evidence type="ECO:0000256" key="8">
    <source>
        <dbReference type="PROSITE-ProRule" id="PRU00175"/>
    </source>
</evidence>
<dbReference type="SMART" id="SM00184">
    <property type="entry name" value="RING"/>
    <property type="match status" value="1"/>
</dbReference>
<proteinExistence type="predicted"/>
<keyword evidence="3" id="KW-0479">Metal-binding</keyword>
<evidence type="ECO:0000256" key="5">
    <source>
        <dbReference type="ARBA" id="ARBA00022833"/>
    </source>
</evidence>
<dbReference type="eggNOG" id="KOG0800">
    <property type="taxonomic scope" value="Eukaryota"/>
</dbReference>
<dbReference type="RefSeq" id="XP_009025122.1">
    <property type="nucleotide sequence ID" value="XM_009026874.1"/>
</dbReference>
<dbReference type="PANTHER" id="PTHR46539:SF1">
    <property type="entry name" value="E3 UBIQUITIN-PROTEIN LIGASE ATL42"/>
    <property type="match status" value="1"/>
</dbReference>
<evidence type="ECO:0000256" key="2">
    <source>
        <dbReference type="ARBA" id="ARBA00022692"/>
    </source>
</evidence>
<dbReference type="HOGENOM" id="CLU_123525_0_0_1"/>
<evidence type="ECO:0000256" key="1">
    <source>
        <dbReference type="ARBA" id="ARBA00004370"/>
    </source>
</evidence>
<dbReference type="GO" id="GO:0005737">
    <property type="term" value="C:cytoplasm"/>
    <property type="evidence" value="ECO:0000318"/>
    <property type="project" value="GO_Central"/>
</dbReference>
<gene>
    <name evidence="11" type="primary">20214087</name>
    <name evidence="10" type="ORF">HELRODRAFT_67684</name>
</gene>
<dbReference type="CDD" id="cd16454">
    <property type="entry name" value="RING-H2_PA-TM-RING"/>
    <property type="match status" value="1"/>
</dbReference>
<dbReference type="InterPro" id="IPR001841">
    <property type="entry name" value="Znf_RING"/>
</dbReference>
<dbReference type="InterPro" id="IPR013083">
    <property type="entry name" value="Znf_RING/FYVE/PHD"/>
</dbReference>
<reference evidence="11" key="3">
    <citation type="submission" date="2015-06" db="UniProtKB">
        <authorList>
            <consortium name="EnsemblMetazoa"/>
        </authorList>
    </citation>
    <scope>IDENTIFICATION</scope>
</reference>
<dbReference type="Gene3D" id="3.30.40.10">
    <property type="entry name" value="Zinc/RING finger domain, C3HC4 (zinc finger)"/>
    <property type="match status" value="1"/>
</dbReference>
<reference evidence="12" key="1">
    <citation type="submission" date="2012-12" db="EMBL/GenBank/DDBJ databases">
        <authorList>
            <person name="Hellsten U."/>
            <person name="Grimwood J."/>
            <person name="Chapman J.A."/>
            <person name="Shapiro H."/>
            <person name="Aerts A."/>
            <person name="Otillar R.P."/>
            <person name="Terry A.Y."/>
            <person name="Boore J.L."/>
            <person name="Simakov O."/>
            <person name="Marletaz F."/>
            <person name="Cho S.-J."/>
            <person name="Edsinger-Gonzales E."/>
            <person name="Havlak P."/>
            <person name="Kuo D.-H."/>
            <person name="Larsson T."/>
            <person name="Lv J."/>
            <person name="Arendt D."/>
            <person name="Savage R."/>
            <person name="Osoegawa K."/>
            <person name="de Jong P."/>
            <person name="Lindberg D.R."/>
            <person name="Seaver E.C."/>
            <person name="Weisblat D.A."/>
            <person name="Putnam N.H."/>
            <person name="Grigoriev I.V."/>
            <person name="Rokhsar D.S."/>
        </authorList>
    </citation>
    <scope>NUCLEOTIDE SEQUENCE</scope>
</reference>
<dbReference type="PANTHER" id="PTHR46539">
    <property type="entry name" value="E3 UBIQUITIN-PROTEIN LIGASE ATL42"/>
    <property type="match status" value="1"/>
</dbReference>